<accession>A0A429ZTW7</accession>
<evidence type="ECO:0000313" key="1">
    <source>
        <dbReference type="EMBL" id="RST97129.1"/>
    </source>
</evidence>
<dbReference type="EMBL" id="NGJS01000019">
    <property type="protein sequence ID" value="RST97129.1"/>
    <property type="molecule type" value="Genomic_DNA"/>
</dbReference>
<comment type="caution">
    <text evidence="1">The sequence shown here is derived from an EMBL/GenBank/DDBJ whole genome shotgun (WGS) entry which is preliminary data.</text>
</comment>
<gene>
    <name evidence="1" type="ORF">CBF37_10130</name>
</gene>
<evidence type="ECO:0000313" key="2">
    <source>
        <dbReference type="Proteomes" id="UP000287857"/>
    </source>
</evidence>
<reference evidence="1 2" key="1">
    <citation type="submission" date="2017-05" db="EMBL/GenBank/DDBJ databases">
        <title>Vagococcus spp. assemblies.</title>
        <authorList>
            <person name="Gulvik C.A."/>
        </authorList>
    </citation>
    <scope>NUCLEOTIDE SEQUENCE [LARGE SCALE GENOMIC DNA]</scope>
    <source>
        <strain evidence="1 2">SS1995</strain>
    </source>
</reference>
<dbReference type="AlphaFoldDB" id="A0A429ZTW7"/>
<sequence>MKIDIDRREIYKPLIENEIKELQSDSDLAAVRKVFGYEAYKQALRVAIYDSIQGTIDEYNLLNVMKNGSREELIELLWIQHRDIQILEQEIYNIKNGNQDDILNAFYGSIANEKVELLELIEEYIY</sequence>
<keyword evidence="2" id="KW-1185">Reference proteome</keyword>
<proteinExistence type="predicted"/>
<dbReference type="RefSeq" id="WP_125984629.1">
    <property type="nucleotide sequence ID" value="NZ_NGJS01000019.1"/>
</dbReference>
<dbReference type="Proteomes" id="UP000287857">
    <property type="component" value="Unassembled WGS sequence"/>
</dbReference>
<organism evidence="1 2">
    <name type="scientific">Vagococcus vulneris</name>
    <dbReference type="NCBI Taxonomy" id="1977869"/>
    <lineage>
        <taxon>Bacteria</taxon>
        <taxon>Bacillati</taxon>
        <taxon>Bacillota</taxon>
        <taxon>Bacilli</taxon>
        <taxon>Lactobacillales</taxon>
        <taxon>Enterococcaceae</taxon>
        <taxon>Vagococcus</taxon>
    </lineage>
</organism>
<protein>
    <submittedName>
        <fullName evidence="1">Uncharacterized protein</fullName>
    </submittedName>
</protein>
<name>A0A429ZTW7_9ENTE</name>